<dbReference type="AlphaFoldDB" id="A0A484G021"/>
<dbReference type="PANTHER" id="PTHR33048">
    <property type="entry name" value="PTH11-LIKE INTEGRAL MEMBRANE PROTEIN (AFU_ORTHOLOGUE AFUA_5G11245)"/>
    <property type="match status" value="1"/>
</dbReference>
<comment type="caution">
    <text evidence="9">The sequence shown here is derived from an EMBL/GenBank/DDBJ whole genome shotgun (WGS) entry which is preliminary data.</text>
</comment>
<feature type="transmembrane region" description="Helical" evidence="7">
    <location>
        <begin position="43"/>
        <end position="64"/>
    </location>
</feature>
<evidence type="ECO:0000256" key="5">
    <source>
        <dbReference type="ARBA" id="ARBA00038359"/>
    </source>
</evidence>
<proteinExistence type="inferred from homology"/>
<protein>
    <recommendedName>
        <fullName evidence="8">Rhodopsin domain-containing protein</fullName>
    </recommendedName>
</protein>
<dbReference type="InterPro" id="IPR049326">
    <property type="entry name" value="Rhodopsin_dom_fungi"/>
</dbReference>
<feature type="transmembrane region" description="Helical" evidence="7">
    <location>
        <begin position="119"/>
        <end position="143"/>
    </location>
</feature>
<evidence type="ECO:0000256" key="6">
    <source>
        <dbReference type="SAM" id="MobiDB-lite"/>
    </source>
</evidence>
<evidence type="ECO:0000256" key="3">
    <source>
        <dbReference type="ARBA" id="ARBA00022989"/>
    </source>
</evidence>
<feature type="transmembrane region" description="Helical" evidence="7">
    <location>
        <begin position="235"/>
        <end position="253"/>
    </location>
</feature>
<feature type="transmembrane region" description="Helical" evidence="7">
    <location>
        <begin position="195"/>
        <end position="223"/>
    </location>
</feature>
<keyword evidence="10" id="KW-1185">Reference proteome</keyword>
<dbReference type="Proteomes" id="UP000014480">
    <property type="component" value="Unassembled WGS sequence"/>
</dbReference>
<evidence type="ECO:0000259" key="8">
    <source>
        <dbReference type="Pfam" id="PF20684"/>
    </source>
</evidence>
<keyword evidence="4 7" id="KW-0472">Membrane</keyword>
<sequence length="429" mass="48057">MKPLGTAWFVLGWNGRVFFFGDRPSHQLELHMAPMMENRGPELLGVNIFFTAAAIIATALRCYVRAGLVKAFGRDDWLMVLALVFFSCYSAASITGVHYGTGRHFDDLEKGDIEMAMESWWYCYLFYALSMITSKMSIAYFLLRIATRKIHVWIIYTAMLFTVLAGVVFFFVTLFQCLPVSYFWNKEQSGSCIDINVVIGLAYLYSAFSVISDLTFAVLPAFLVWGLQLKTRAKLALIPLLIMGCVASSAVVVRFGYLMNLKDPDFLWSTTDIAIWSSVEQGLAITAGSLATIRPLLKLIGYKLGLTSNPSRMRMTDGVSRQPSAFMNTSQLPNTSQAQQQNRDQEDEFGMSIFPCKCCGKFKCQKRQSTMSAKAKRRSSLGFSKIKKEDASKLSRVKGASESEEELGAVRSRQDSHDAQRVVPKSFMS</sequence>
<evidence type="ECO:0000256" key="7">
    <source>
        <dbReference type="SAM" id="Phobius"/>
    </source>
</evidence>
<feature type="domain" description="Rhodopsin" evidence="8">
    <location>
        <begin position="60"/>
        <end position="298"/>
    </location>
</feature>
<evidence type="ECO:0000256" key="4">
    <source>
        <dbReference type="ARBA" id="ARBA00023136"/>
    </source>
</evidence>
<keyword evidence="2 7" id="KW-0812">Transmembrane</keyword>
<feature type="transmembrane region" description="Helical" evidence="7">
    <location>
        <begin position="76"/>
        <end position="99"/>
    </location>
</feature>
<feature type="compositionally biased region" description="Polar residues" evidence="6">
    <location>
        <begin position="323"/>
        <end position="342"/>
    </location>
</feature>
<accession>A0A484G021</accession>
<dbReference type="GO" id="GO:0016020">
    <property type="term" value="C:membrane"/>
    <property type="evidence" value="ECO:0007669"/>
    <property type="project" value="UniProtKB-SubCell"/>
</dbReference>
<comment type="similarity">
    <text evidence="5">Belongs to the SAT4 family.</text>
</comment>
<gene>
    <name evidence="9" type="ORF">Cob_v003330</name>
</gene>
<reference evidence="10" key="1">
    <citation type="journal article" date="2013" name="New Phytol.">
        <title>Comparative genomic and transcriptomic analyses reveal the hemibiotrophic stage shift of Colletotrichum fungi.</title>
        <authorList>
            <person name="Gan P."/>
            <person name="Ikeda K."/>
            <person name="Irieda H."/>
            <person name="Narusaka M."/>
            <person name="O'Connell R.J."/>
            <person name="Narusaka Y."/>
            <person name="Takano Y."/>
            <person name="Kubo Y."/>
            <person name="Shirasu K."/>
        </authorList>
    </citation>
    <scope>NUCLEOTIDE SEQUENCE [LARGE SCALE GENOMIC DNA]</scope>
    <source>
        <strain evidence="10">104-T / ATCC 96160 / CBS 514.97 / LARS 414 / MAFF 240422</strain>
    </source>
</reference>
<reference evidence="10" key="2">
    <citation type="journal article" date="2019" name="Mol. Plant Microbe Interact.">
        <title>Genome sequence resources for four phytopathogenic fungi from the Colletotrichum orbiculare species complex.</title>
        <authorList>
            <person name="Gan P."/>
            <person name="Tsushima A."/>
            <person name="Narusaka M."/>
            <person name="Narusaka Y."/>
            <person name="Takano Y."/>
            <person name="Kubo Y."/>
            <person name="Shirasu K."/>
        </authorList>
    </citation>
    <scope>GENOME REANNOTATION</scope>
    <source>
        <strain evidence="10">104-T / ATCC 96160 / CBS 514.97 / LARS 414 / MAFF 240422</strain>
    </source>
</reference>
<evidence type="ECO:0000256" key="2">
    <source>
        <dbReference type="ARBA" id="ARBA00022692"/>
    </source>
</evidence>
<dbReference type="PANTHER" id="PTHR33048:SF96">
    <property type="entry name" value="INTEGRAL MEMBRANE PROTEIN"/>
    <property type="match status" value="1"/>
</dbReference>
<dbReference type="EMBL" id="AMCV02000005">
    <property type="protein sequence ID" value="TDZ24019.1"/>
    <property type="molecule type" value="Genomic_DNA"/>
</dbReference>
<feature type="region of interest" description="Disordered" evidence="6">
    <location>
        <begin position="323"/>
        <end position="345"/>
    </location>
</feature>
<keyword evidence="3 7" id="KW-1133">Transmembrane helix</keyword>
<evidence type="ECO:0000313" key="9">
    <source>
        <dbReference type="EMBL" id="TDZ24019.1"/>
    </source>
</evidence>
<feature type="transmembrane region" description="Helical" evidence="7">
    <location>
        <begin position="150"/>
        <end position="175"/>
    </location>
</feature>
<dbReference type="Pfam" id="PF20684">
    <property type="entry name" value="Fung_rhodopsin"/>
    <property type="match status" value="1"/>
</dbReference>
<dbReference type="InterPro" id="IPR052337">
    <property type="entry name" value="SAT4-like"/>
</dbReference>
<evidence type="ECO:0000313" key="10">
    <source>
        <dbReference type="Proteomes" id="UP000014480"/>
    </source>
</evidence>
<name>A0A484G021_COLOR</name>
<evidence type="ECO:0000256" key="1">
    <source>
        <dbReference type="ARBA" id="ARBA00004141"/>
    </source>
</evidence>
<feature type="region of interest" description="Disordered" evidence="6">
    <location>
        <begin position="390"/>
        <end position="429"/>
    </location>
</feature>
<dbReference type="OrthoDB" id="3936451at2759"/>
<comment type="subcellular location">
    <subcellularLocation>
        <location evidence="1">Membrane</location>
        <topology evidence="1">Multi-pass membrane protein</topology>
    </subcellularLocation>
</comment>
<organism evidence="9 10">
    <name type="scientific">Colletotrichum orbiculare (strain 104-T / ATCC 96160 / CBS 514.97 / LARS 414 / MAFF 240422)</name>
    <name type="common">Cucumber anthracnose fungus</name>
    <name type="synonym">Colletotrichum lagenarium</name>
    <dbReference type="NCBI Taxonomy" id="1213857"/>
    <lineage>
        <taxon>Eukaryota</taxon>
        <taxon>Fungi</taxon>
        <taxon>Dikarya</taxon>
        <taxon>Ascomycota</taxon>
        <taxon>Pezizomycotina</taxon>
        <taxon>Sordariomycetes</taxon>
        <taxon>Hypocreomycetidae</taxon>
        <taxon>Glomerellales</taxon>
        <taxon>Glomerellaceae</taxon>
        <taxon>Colletotrichum</taxon>
        <taxon>Colletotrichum orbiculare species complex</taxon>
    </lineage>
</organism>